<feature type="compositionally biased region" description="Low complexity" evidence="1">
    <location>
        <begin position="161"/>
        <end position="174"/>
    </location>
</feature>
<feature type="region of interest" description="Disordered" evidence="1">
    <location>
        <begin position="78"/>
        <end position="212"/>
    </location>
</feature>
<keyword evidence="4" id="KW-1185">Reference proteome</keyword>
<keyword evidence="2" id="KW-0472">Membrane</keyword>
<comment type="caution">
    <text evidence="3">The sequence shown here is derived from an EMBL/GenBank/DDBJ whole genome shotgun (WGS) entry which is preliminary data.</text>
</comment>
<keyword evidence="2" id="KW-0812">Transmembrane</keyword>
<dbReference type="Proteomes" id="UP000600588">
    <property type="component" value="Unassembled WGS sequence"/>
</dbReference>
<gene>
    <name evidence="3" type="ORF">ICJ83_04285</name>
</gene>
<accession>A0A8J6U741</accession>
<evidence type="ECO:0000313" key="4">
    <source>
        <dbReference type="Proteomes" id="UP000600588"/>
    </source>
</evidence>
<keyword evidence="2" id="KW-1133">Transmembrane helix</keyword>
<sequence length="478" mass="52940">MSDKKHIDRLFQEHFKDFEVAPSDAVWKNIEAKLGEKKKKRIIPIWWKYAGSAAVIALLLTVGIQLFSTEPIERETPENVNTNININTPSSESIKVASDHTTKDEANNENAELNNNSNGIKSTQNTLNSKQKTSTPVQIASSTETTGKMDPHDVESQISKNNNNNTLLANTSESNKTKLSDDTEKNELNIKEEYTKNQNIAENKPEKPQEKGTNLTIEDAIKSSNSIAEEKEKLNRWSITPNVAPVYFNSLGEGSSLDQQFTNNAKTGEINMSYGINASYALNKKLRIRSGVNRVNLGYNTNNVVVYESTAFSSSSSTLENVSPSGGFVSNSSNDGIAVISSENLSEAGKTPETFKSFNTSLNQSFGFIEVPLEIEYTITDKKFGLNVIGGFSSLFLNNNDVYSEPVNGSRTYIGEATNIKDVSYSANFGLGLNYKVTRKIDFNLEPMFKYQINTFSNTSGDFKPYFIGIYSGFAIKF</sequence>
<evidence type="ECO:0000256" key="2">
    <source>
        <dbReference type="SAM" id="Phobius"/>
    </source>
</evidence>
<dbReference type="EMBL" id="JACVXB010000001">
    <property type="protein sequence ID" value="MBD0831345.1"/>
    <property type="molecule type" value="Genomic_DNA"/>
</dbReference>
<evidence type="ECO:0000313" key="3">
    <source>
        <dbReference type="EMBL" id="MBD0831345.1"/>
    </source>
</evidence>
<proteinExistence type="predicted"/>
<reference evidence="3 4" key="1">
    <citation type="submission" date="2020-09" db="EMBL/GenBank/DDBJ databases">
        <title>TT11 complete genome.</title>
        <authorList>
            <person name="Wu Z."/>
        </authorList>
    </citation>
    <scope>NUCLEOTIDE SEQUENCE [LARGE SCALE GENOMIC DNA]</scope>
    <source>
        <strain evidence="3 4">TT11</strain>
    </source>
</reference>
<feature type="transmembrane region" description="Helical" evidence="2">
    <location>
        <begin position="46"/>
        <end position="67"/>
    </location>
</feature>
<organism evidence="3 4">
    <name type="scientific">Aestuariibaculum sediminum</name>
    <dbReference type="NCBI Taxonomy" id="2770637"/>
    <lineage>
        <taxon>Bacteria</taxon>
        <taxon>Pseudomonadati</taxon>
        <taxon>Bacteroidota</taxon>
        <taxon>Flavobacteriia</taxon>
        <taxon>Flavobacteriales</taxon>
        <taxon>Flavobacteriaceae</taxon>
    </lineage>
</organism>
<dbReference type="AlphaFoldDB" id="A0A8J6U741"/>
<evidence type="ECO:0008006" key="5">
    <source>
        <dbReference type="Google" id="ProtNLM"/>
    </source>
</evidence>
<protein>
    <recommendedName>
        <fullName evidence="5">Outer membrane protein beta-barrel domain-containing protein</fullName>
    </recommendedName>
</protein>
<feature type="compositionally biased region" description="Polar residues" evidence="1">
    <location>
        <begin position="78"/>
        <end position="93"/>
    </location>
</feature>
<feature type="compositionally biased region" description="Basic and acidic residues" evidence="1">
    <location>
        <begin position="97"/>
        <end position="106"/>
    </location>
</feature>
<feature type="compositionally biased region" description="Low complexity" evidence="1">
    <location>
        <begin position="108"/>
        <end position="118"/>
    </location>
</feature>
<feature type="compositionally biased region" description="Polar residues" evidence="1">
    <location>
        <begin position="119"/>
        <end position="146"/>
    </location>
</feature>
<feature type="compositionally biased region" description="Basic and acidic residues" evidence="1">
    <location>
        <begin position="175"/>
        <end position="195"/>
    </location>
</feature>
<name>A0A8J6U741_9FLAO</name>
<dbReference type="RefSeq" id="WP_188229106.1">
    <property type="nucleotide sequence ID" value="NZ_JACVXB010000001.1"/>
</dbReference>
<evidence type="ECO:0000256" key="1">
    <source>
        <dbReference type="SAM" id="MobiDB-lite"/>
    </source>
</evidence>